<reference evidence="5 6" key="1">
    <citation type="submission" date="2017-07" db="EMBL/GenBank/DDBJ databases">
        <title>Isolation and whole genome analysis of endospore-forming bacteria from heroin.</title>
        <authorList>
            <person name="Kalinowski J."/>
            <person name="Ahrens B."/>
            <person name="Al-Dilaimi A."/>
            <person name="Winkler A."/>
            <person name="Wibberg D."/>
            <person name="Schleenbecker U."/>
            <person name="Ruckert C."/>
            <person name="Wolfel R."/>
            <person name="Grass G."/>
        </authorList>
    </citation>
    <scope>NUCLEOTIDE SEQUENCE [LARGE SCALE GENOMIC DNA]</scope>
    <source>
        <strain evidence="5 6">7537-G1</strain>
    </source>
</reference>
<dbReference type="RefSeq" id="WP_095263013.1">
    <property type="nucleotide sequence ID" value="NZ_NPBY01000003.1"/>
</dbReference>
<comment type="caution">
    <text evidence="5">The sequence shown here is derived from an EMBL/GenBank/DDBJ whole genome shotgun (WGS) entry which is preliminary data.</text>
</comment>
<evidence type="ECO:0000256" key="3">
    <source>
        <dbReference type="ARBA" id="ARBA00023163"/>
    </source>
</evidence>
<dbReference type="Pfam" id="PF13377">
    <property type="entry name" value="Peripla_BP_3"/>
    <property type="match status" value="1"/>
</dbReference>
<dbReference type="AlphaFoldDB" id="A0A268F4D0"/>
<protein>
    <submittedName>
        <fullName evidence="5">LacI family transcriptional regulator</fullName>
    </submittedName>
</protein>
<evidence type="ECO:0000256" key="2">
    <source>
        <dbReference type="ARBA" id="ARBA00023125"/>
    </source>
</evidence>
<dbReference type="InterPro" id="IPR000843">
    <property type="entry name" value="HTH_LacI"/>
</dbReference>
<dbReference type="CDD" id="cd01392">
    <property type="entry name" value="HTH_LacI"/>
    <property type="match status" value="1"/>
</dbReference>
<dbReference type="InterPro" id="IPR028082">
    <property type="entry name" value="Peripla_BP_I"/>
</dbReference>
<sequence>MKATIYDVAREAGVSIATVSKVINGKGKISEERRREIIEIMDRLHYQPSVIASALTGKHTYTFGLLIPVISNPFFAEVARAVEDRAHQLGYSVIICSTDNKDDRVERYIGLLKQKSVDGIIMGTGIERVDMAAELSGSMPVVAIGREWSSVPVHTVVADDYQGGRAAASHLLGLGHRRCAVLSESMTIISSRERVQGYRQALEEADIPLHNDHIRICKFTIEDGRRNTALLLADENRPTALFCCNDLLAVGALQAAREAGVRVPEQLSIVSFDNTILAAVTDPPLTSVAQPMEQLGAMAVNLLVRELEEKPSDKQKIVLQTELIVRESTAGWRS</sequence>
<dbReference type="OrthoDB" id="9796186at2"/>
<keyword evidence="1" id="KW-0805">Transcription regulation</keyword>
<evidence type="ECO:0000256" key="1">
    <source>
        <dbReference type="ARBA" id="ARBA00023015"/>
    </source>
</evidence>
<dbReference type="GO" id="GO:0000976">
    <property type="term" value="F:transcription cis-regulatory region binding"/>
    <property type="evidence" value="ECO:0007669"/>
    <property type="project" value="TreeGrafter"/>
</dbReference>
<keyword evidence="3" id="KW-0804">Transcription</keyword>
<dbReference type="Gene3D" id="1.10.260.40">
    <property type="entry name" value="lambda repressor-like DNA-binding domains"/>
    <property type="match status" value="1"/>
</dbReference>
<dbReference type="EMBL" id="NPBY01000003">
    <property type="protein sequence ID" value="PAD80219.1"/>
    <property type="molecule type" value="Genomic_DNA"/>
</dbReference>
<organism evidence="5 6">
    <name type="scientific">Paenibacillus campinasensis</name>
    <dbReference type="NCBI Taxonomy" id="66347"/>
    <lineage>
        <taxon>Bacteria</taxon>
        <taxon>Bacillati</taxon>
        <taxon>Bacillota</taxon>
        <taxon>Bacilli</taxon>
        <taxon>Bacillales</taxon>
        <taxon>Paenibacillaceae</taxon>
        <taxon>Paenibacillus</taxon>
    </lineage>
</organism>
<gene>
    <name evidence="5" type="ORF">CHH67_00465</name>
</gene>
<feature type="domain" description="HTH lacI-type" evidence="4">
    <location>
        <begin position="3"/>
        <end position="57"/>
    </location>
</feature>
<accession>A0A268F4D0</accession>
<name>A0A268F4D0_9BACL</name>
<dbReference type="Pfam" id="PF00356">
    <property type="entry name" value="LacI"/>
    <property type="match status" value="1"/>
</dbReference>
<dbReference type="GO" id="GO:0003700">
    <property type="term" value="F:DNA-binding transcription factor activity"/>
    <property type="evidence" value="ECO:0007669"/>
    <property type="project" value="TreeGrafter"/>
</dbReference>
<dbReference type="PROSITE" id="PS00356">
    <property type="entry name" value="HTH_LACI_1"/>
    <property type="match status" value="1"/>
</dbReference>
<dbReference type="PANTHER" id="PTHR30146">
    <property type="entry name" value="LACI-RELATED TRANSCRIPTIONAL REPRESSOR"/>
    <property type="match status" value="1"/>
</dbReference>
<dbReference type="SMART" id="SM00354">
    <property type="entry name" value="HTH_LACI"/>
    <property type="match status" value="1"/>
</dbReference>
<proteinExistence type="predicted"/>
<dbReference type="SUPFAM" id="SSF53822">
    <property type="entry name" value="Periplasmic binding protein-like I"/>
    <property type="match status" value="1"/>
</dbReference>
<dbReference type="SUPFAM" id="SSF47413">
    <property type="entry name" value="lambda repressor-like DNA-binding domains"/>
    <property type="match status" value="1"/>
</dbReference>
<evidence type="ECO:0000259" key="4">
    <source>
        <dbReference type="PROSITE" id="PS50932"/>
    </source>
</evidence>
<dbReference type="PANTHER" id="PTHR30146:SF147">
    <property type="entry name" value="HTH-TYPE TRANSCRIPTIONAL REGULATOR DEGA"/>
    <property type="match status" value="1"/>
</dbReference>
<dbReference type="Proteomes" id="UP000215596">
    <property type="component" value="Unassembled WGS sequence"/>
</dbReference>
<dbReference type="PROSITE" id="PS50932">
    <property type="entry name" value="HTH_LACI_2"/>
    <property type="match status" value="1"/>
</dbReference>
<keyword evidence="2" id="KW-0238">DNA-binding</keyword>
<dbReference type="PRINTS" id="PR00036">
    <property type="entry name" value="HTHLACI"/>
</dbReference>
<dbReference type="Gene3D" id="3.40.50.2300">
    <property type="match status" value="2"/>
</dbReference>
<evidence type="ECO:0000313" key="6">
    <source>
        <dbReference type="Proteomes" id="UP000215596"/>
    </source>
</evidence>
<dbReference type="InterPro" id="IPR010982">
    <property type="entry name" value="Lambda_DNA-bd_dom_sf"/>
</dbReference>
<dbReference type="InterPro" id="IPR046335">
    <property type="entry name" value="LacI/GalR-like_sensor"/>
</dbReference>
<dbReference type="CDD" id="cd06267">
    <property type="entry name" value="PBP1_LacI_sugar_binding-like"/>
    <property type="match status" value="1"/>
</dbReference>
<evidence type="ECO:0000313" key="5">
    <source>
        <dbReference type="EMBL" id="PAD80219.1"/>
    </source>
</evidence>